<evidence type="ECO:0000313" key="2">
    <source>
        <dbReference type="EMBL" id="SMO73030.1"/>
    </source>
</evidence>
<proteinExistence type="predicted"/>
<dbReference type="RefSeq" id="WP_142528540.1">
    <property type="nucleotide sequence ID" value="NZ_CBCSJO010000006.1"/>
</dbReference>
<dbReference type="Proteomes" id="UP000320300">
    <property type="component" value="Unassembled WGS sequence"/>
</dbReference>
<evidence type="ECO:0000259" key="1">
    <source>
        <dbReference type="Pfam" id="PF13271"/>
    </source>
</evidence>
<evidence type="ECO:0000313" key="3">
    <source>
        <dbReference type="Proteomes" id="UP000320300"/>
    </source>
</evidence>
<dbReference type="AlphaFoldDB" id="A0A521DQ28"/>
<feature type="domain" description="DUF4062" evidence="1">
    <location>
        <begin position="8"/>
        <end position="92"/>
    </location>
</feature>
<sequence length="126" mass="14065">MVEKNNIKVLVASTIYGYQDQLAAIYTQLDSYGYTVMNSHMGTVYAGSDKSNLEDCLAAVEECDAFLGIIRPDYGSGVIGETSITHQEVLKAIMLRKARWFLVDSKVVFTRQLLKNAQIVDNHTLK</sequence>
<dbReference type="OrthoDB" id="754716at2"/>
<dbReference type="EMBL" id="FXTN01000006">
    <property type="protein sequence ID" value="SMO73030.1"/>
    <property type="molecule type" value="Genomic_DNA"/>
</dbReference>
<gene>
    <name evidence="2" type="ORF">SAMN06265348_10614</name>
</gene>
<protein>
    <recommendedName>
        <fullName evidence="1">DUF4062 domain-containing protein</fullName>
    </recommendedName>
</protein>
<keyword evidence="3" id="KW-1185">Reference proteome</keyword>
<reference evidence="2 3" key="1">
    <citation type="submission" date="2017-05" db="EMBL/GenBank/DDBJ databases">
        <authorList>
            <person name="Varghese N."/>
            <person name="Submissions S."/>
        </authorList>
    </citation>
    <scope>NUCLEOTIDE SEQUENCE [LARGE SCALE GENOMIC DNA]</scope>
    <source>
        <strain evidence="2 3">DSM 19036</strain>
    </source>
</reference>
<name>A0A521DQ28_9SPHI</name>
<dbReference type="InterPro" id="IPR025139">
    <property type="entry name" value="DUF4062"/>
</dbReference>
<organism evidence="2 3">
    <name type="scientific">Pedobacter westerhofensis</name>
    <dbReference type="NCBI Taxonomy" id="425512"/>
    <lineage>
        <taxon>Bacteria</taxon>
        <taxon>Pseudomonadati</taxon>
        <taxon>Bacteroidota</taxon>
        <taxon>Sphingobacteriia</taxon>
        <taxon>Sphingobacteriales</taxon>
        <taxon>Sphingobacteriaceae</taxon>
        <taxon>Pedobacter</taxon>
    </lineage>
</organism>
<accession>A0A521DQ28</accession>
<dbReference type="Pfam" id="PF13271">
    <property type="entry name" value="DUF4062"/>
    <property type="match status" value="1"/>
</dbReference>